<evidence type="ECO:0000256" key="5">
    <source>
        <dbReference type="ARBA" id="ARBA00022989"/>
    </source>
</evidence>
<feature type="transmembrane region" description="Helical" evidence="7">
    <location>
        <begin position="218"/>
        <end position="238"/>
    </location>
</feature>
<evidence type="ECO:0000256" key="6">
    <source>
        <dbReference type="ARBA" id="ARBA00023136"/>
    </source>
</evidence>
<feature type="transmembrane region" description="Helical" evidence="7">
    <location>
        <begin position="434"/>
        <end position="452"/>
    </location>
</feature>
<evidence type="ECO:0000256" key="7">
    <source>
        <dbReference type="SAM" id="Phobius"/>
    </source>
</evidence>
<dbReference type="EMBL" id="MCGO01000041">
    <property type="protein sequence ID" value="ORY39024.1"/>
    <property type="molecule type" value="Genomic_DNA"/>
</dbReference>
<feature type="transmembrane region" description="Helical" evidence="7">
    <location>
        <begin position="404"/>
        <end position="422"/>
    </location>
</feature>
<evidence type="ECO:0000256" key="1">
    <source>
        <dbReference type="ARBA" id="ARBA00004141"/>
    </source>
</evidence>
<dbReference type="PANTHER" id="PTHR42810:SF2">
    <property type="entry name" value="PURINE PERMEASE C1399.01C-RELATED"/>
    <property type="match status" value="1"/>
</dbReference>
<evidence type="ECO:0000256" key="2">
    <source>
        <dbReference type="ARBA" id="ARBA00008821"/>
    </source>
</evidence>
<accession>A0A1Y2BWI3</accession>
<protein>
    <submittedName>
        <fullName evidence="8">Uracil-xanthine permease</fullName>
    </submittedName>
</protein>
<keyword evidence="4 7" id="KW-0812">Transmembrane</keyword>
<keyword evidence="5 7" id="KW-1133">Transmembrane helix</keyword>
<evidence type="ECO:0000256" key="3">
    <source>
        <dbReference type="ARBA" id="ARBA00022448"/>
    </source>
</evidence>
<dbReference type="STRING" id="329046.A0A1Y2BWI3"/>
<feature type="transmembrane region" description="Helical" evidence="7">
    <location>
        <begin position="370"/>
        <end position="392"/>
    </location>
</feature>
<proteinExistence type="inferred from homology"/>
<dbReference type="AlphaFoldDB" id="A0A1Y2BWI3"/>
<dbReference type="Proteomes" id="UP000193642">
    <property type="component" value="Unassembled WGS sequence"/>
</dbReference>
<keyword evidence="3" id="KW-0813">Transport</keyword>
<evidence type="ECO:0000256" key="4">
    <source>
        <dbReference type="ARBA" id="ARBA00022692"/>
    </source>
</evidence>
<gene>
    <name evidence="8" type="ORF">BCR33DRAFT_720288</name>
</gene>
<keyword evidence="9" id="KW-1185">Reference proteome</keyword>
<feature type="transmembrane region" description="Helical" evidence="7">
    <location>
        <begin position="131"/>
        <end position="154"/>
    </location>
</feature>
<feature type="transmembrane region" description="Helical" evidence="7">
    <location>
        <begin position="338"/>
        <end position="358"/>
    </location>
</feature>
<dbReference type="GO" id="GO:0042907">
    <property type="term" value="F:xanthine transmembrane transporter activity"/>
    <property type="evidence" value="ECO:0007669"/>
    <property type="project" value="TreeGrafter"/>
</dbReference>
<comment type="similarity">
    <text evidence="2">Belongs to the nucleobase:cation symporter-2 (NCS2) (TC 2.A.40) family.</text>
</comment>
<comment type="caution">
    <text evidence="8">The sequence shown here is derived from an EMBL/GenBank/DDBJ whole genome shotgun (WGS) entry which is preliminary data.</text>
</comment>
<dbReference type="PANTHER" id="PTHR42810">
    <property type="entry name" value="PURINE PERMEASE C1399.01C-RELATED"/>
    <property type="match status" value="1"/>
</dbReference>
<sequence>MASSTDTIFMGANDAESIKGRQFSVSTTTPKPFQTTYFPSYEVKVGAYRNLDIEERPSLMYTIVLGGQHLLASFSACWLLPILMGFDPNTTLFFAGCRVPSFLGASAAFIAPVLSATQFSGPFGSSNPNIAIAQGGIFVTGLVYAAIGLLIHFFGTKYIKILMPPLVSGAVVMAIGLNLAGIGINNAASGQDGPWQACLAIICIGAFAAFGPGFTKQVPILLGLILSYAIAAIAGKATGRDLDWSVLDNAEWFAAPKFTTPVFDGNAIATILPAVIALLAENMGHVSSIGAIANRNLDGYLGRAFLGDAVATMVSALGGGAGVTTYAENIGTMAVTRVYSTSIFLVAAVFAILLSFIHKFGGVLRTIPNGIWGGVEIVLFGLIAITGARIWASNRVDLTDTRNLFIAAVPVILGSGMPSLPGGTLTLGSVKLDGIGMSAISALVLNFFIWVIPEALGMSQKE</sequence>
<name>A0A1Y2BWI3_9FUNG</name>
<reference evidence="8 9" key="1">
    <citation type="submission" date="2016-07" db="EMBL/GenBank/DDBJ databases">
        <title>Pervasive Adenine N6-methylation of Active Genes in Fungi.</title>
        <authorList>
            <consortium name="DOE Joint Genome Institute"/>
            <person name="Mondo S.J."/>
            <person name="Dannebaum R.O."/>
            <person name="Kuo R.C."/>
            <person name="Labutti K."/>
            <person name="Haridas S."/>
            <person name="Kuo A."/>
            <person name="Salamov A."/>
            <person name="Ahrendt S.R."/>
            <person name="Lipzen A."/>
            <person name="Sullivan W."/>
            <person name="Andreopoulos W.B."/>
            <person name="Clum A."/>
            <person name="Lindquist E."/>
            <person name="Daum C."/>
            <person name="Ramamoorthy G.K."/>
            <person name="Gryganskyi A."/>
            <person name="Culley D."/>
            <person name="Magnuson J.K."/>
            <person name="James T.Y."/>
            <person name="O'Malley M.A."/>
            <person name="Stajich J.E."/>
            <person name="Spatafora J.W."/>
            <person name="Visel A."/>
            <person name="Grigoriev I.V."/>
        </authorList>
    </citation>
    <scope>NUCLEOTIDE SEQUENCE [LARGE SCALE GENOMIC DNA]</scope>
    <source>
        <strain evidence="8 9">JEL800</strain>
    </source>
</reference>
<comment type="subcellular location">
    <subcellularLocation>
        <location evidence="1">Membrane</location>
        <topology evidence="1">Multi-pass membrane protein</topology>
    </subcellularLocation>
</comment>
<dbReference type="Pfam" id="PF00860">
    <property type="entry name" value="Xan_ur_permease"/>
    <property type="match status" value="1"/>
</dbReference>
<dbReference type="GO" id="GO:0005886">
    <property type="term" value="C:plasma membrane"/>
    <property type="evidence" value="ECO:0007669"/>
    <property type="project" value="TreeGrafter"/>
</dbReference>
<organism evidence="8 9">
    <name type="scientific">Rhizoclosmatium globosum</name>
    <dbReference type="NCBI Taxonomy" id="329046"/>
    <lineage>
        <taxon>Eukaryota</taxon>
        <taxon>Fungi</taxon>
        <taxon>Fungi incertae sedis</taxon>
        <taxon>Chytridiomycota</taxon>
        <taxon>Chytridiomycota incertae sedis</taxon>
        <taxon>Chytridiomycetes</taxon>
        <taxon>Chytridiales</taxon>
        <taxon>Chytriomycetaceae</taxon>
        <taxon>Rhizoclosmatium</taxon>
    </lineage>
</organism>
<keyword evidence="6 7" id="KW-0472">Membrane</keyword>
<feature type="transmembrane region" description="Helical" evidence="7">
    <location>
        <begin position="92"/>
        <end position="111"/>
    </location>
</feature>
<evidence type="ECO:0000313" key="8">
    <source>
        <dbReference type="EMBL" id="ORY39024.1"/>
    </source>
</evidence>
<dbReference type="OrthoDB" id="1641903at2759"/>
<feature type="transmembrane region" description="Helical" evidence="7">
    <location>
        <begin position="166"/>
        <end position="188"/>
    </location>
</feature>
<dbReference type="InterPro" id="IPR006043">
    <property type="entry name" value="NCS2"/>
</dbReference>
<evidence type="ECO:0000313" key="9">
    <source>
        <dbReference type="Proteomes" id="UP000193642"/>
    </source>
</evidence>
<feature type="transmembrane region" description="Helical" evidence="7">
    <location>
        <begin position="59"/>
        <end position="80"/>
    </location>
</feature>
<feature type="transmembrane region" description="Helical" evidence="7">
    <location>
        <begin position="194"/>
        <end position="211"/>
    </location>
</feature>